<dbReference type="AlphaFoldDB" id="A0A0F0CQ64"/>
<evidence type="ECO:0000313" key="3">
    <source>
        <dbReference type="Proteomes" id="UP000033428"/>
    </source>
</evidence>
<dbReference type="PROSITE" id="PS51649">
    <property type="entry name" value="NPH3"/>
    <property type="match status" value="1"/>
</dbReference>
<reference evidence="2 3" key="1">
    <citation type="submission" date="2015-02" db="EMBL/GenBank/DDBJ databases">
        <title>Single-cell genomics of uncultivated deep-branching MTB reveals a conserved set of magnetosome genes.</title>
        <authorList>
            <person name="Kolinko S."/>
            <person name="Richter M."/>
            <person name="Glockner F.O."/>
            <person name="Brachmann A."/>
            <person name="Schuler D."/>
        </authorList>
    </citation>
    <scope>NUCLEOTIDE SEQUENCE [LARGE SCALE GENOMIC DNA]</scope>
    <source>
        <strain evidence="2">SKK-01</strain>
    </source>
</reference>
<accession>A0A0F0CQ64</accession>
<dbReference type="InterPro" id="IPR027356">
    <property type="entry name" value="NPH3_dom"/>
</dbReference>
<evidence type="ECO:0000259" key="1">
    <source>
        <dbReference type="PROSITE" id="PS51649"/>
    </source>
</evidence>
<sequence length="46" mass="4988">MPDFAFYPLASGSLPAAPDSSTLDTKLTKSIFYSSIGIFLHMHPTL</sequence>
<protein>
    <recommendedName>
        <fullName evidence="1">NPH3 domain-containing protein</fullName>
    </recommendedName>
</protein>
<keyword evidence="3" id="KW-1185">Reference proteome</keyword>
<dbReference type="Proteomes" id="UP000033428">
    <property type="component" value="Unassembled WGS sequence"/>
</dbReference>
<feature type="domain" description="NPH3" evidence="1">
    <location>
        <begin position="1"/>
        <end position="46"/>
    </location>
</feature>
<gene>
    <name evidence="2" type="ORF">OMAG_000664</name>
</gene>
<organism evidence="2 3">
    <name type="scientific">Candidatus Omnitrophus magneticus</name>
    <dbReference type="NCBI Taxonomy" id="1609969"/>
    <lineage>
        <taxon>Bacteria</taxon>
        <taxon>Pseudomonadati</taxon>
        <taxon>Candidatus Omnitrophota</taxon>
        <taxon>Candidatus Omnitrophus</taxon>
    </lineage>
</organism>
<name>A0A0F0CQ64_9BACT</name>
<dbReference type="EMBL" id="JYNY01000151">
    <property type="protein sequence ID" value="KJJ85468.1"/>
    <property type="molecule type" value="Genomic_DNA"/>
</dbReference>
<evidence type="ECO:0000313" key="2">
    <source>
        <dbReference type="EMBL" id="KJJ85468.1"/>
    </source>
</evidence>
<comment type="caution">
    <text evidence="2">The sequence shown here is derived from an EMBL/GenBank/DDBJ whole genome shotgun (WGS) entry which is preliminary data.</text>
</comment>
<proteinExistence type="predicted"/>